<accession>A0ABR0X6M0</accession>
<evidence type="ECO:0000313" key="5">
    <source>
        <dbReference type="Proteomes" id="UP001318860"/>
    </source>
</evidence>
<comment type="caution">
    <text evidence="3">Lacks conserved residue(s) required for the propagation of feature annotation.</text>
</comment>
<dbReference type="Pfam" id="PF03514">
    <property type="entry name" value="GRAS"/>
    <property type="match status" value="1"/>
</dbReference>
<dbReference type="PANTHER" id="PTHR31636">
    <property type="entry name" value="OSJNBA0084A10.13 PROTEIN-RELATED"/>
    <property type="match status" value="1"/>
</dbReference>
<evidence type="ECO:0000256" key="2">
    <source>
        <dbReference type="ARBA" id="ARBA00023163"/>
    </source>
</evidence>
<feature type="region of interest" description="VHIID" evidence="3">
    <location>
        <begin position="216"/>
        <end position="281"/>
    </location>
</feature>
<feature type="region of interest" description="SAW" evidence="3">
    <location>
        <begin position="435"/>
        <end position="509"/>
    </location>
</feature>
<organism evidence="4 5">
    <name type="scientific">Rehmannia glutinosa</name>
    <name type="common">Chinese foxglove</name>
    <dbReference type="NCBI Taxonomy" id="99300"/>
    <lineage>
        <taxon>Eukaryota</taxon>
        <taxon>Viridiplantae</taxon>
        <taxon>Streptophyta</taxon>
        <taxon>Embryophyta</taxon>
        <taxon>Tracheophyta</taxon>
        <taxon>Spermatophyta</taxon>
        <taxon>Magnoliopsida</taxon>
        <taxon>eudicotyledons</taxon>
        <taxon>Gunneridae</taxon>
        <taxon>Pentapetalae</taxon>
        <taxon>asterids</taxon>
        <taxon>lamiids</taxon>
        <taxon>Lamiales</taxon>
        <taxon>Orobanchaceae</taxon>
        <taxon>Rehmannieae</taxon>
        <taxon>Rehmannia</taxon>
    </lineage>
</organism>
<keyword evidence="1" id="KW-0805">Transcription regulation</keyword>
<comment type="caution">
    <text evidence="4">The sequence shown here is derived from an EMBL/GenBank/DDBJ whole genome shotgun (WGS) entry which is preliminary data.</text>
</comment>
<comment type="similarity">
    <text evidence="3">Belongs to the GRAS family.</text>
</comment>
<protein>
    <recommendedName>
        <fullName evidence="6">Scarecrow-like transcription factor PAT1</fullName>
    </recommendedName>
</protein>
<evidence type="ECO:0000256" key="1">
    <source>
        <dbReference type="ARBA" id="ARBA00023015"/>
    </source>
</evidence>
<proteinExistence type="inferred from homology"/>
<feature type="region of interest" description="Leucine repeat I (LRI)" evidence="3">
    <location>
        <begin position="137"/>
        <end position="197"/>
    </location>
</feature>
<evidence type="ECO:0000313" key="4">
    <source>
        <dbReference type="EMBL" id="KAK6155308.1"/>
    </source>
</evidence>
<keyword evidence="2" id="KW-0804">Transcription</keyword>
<dbReference type="EMBL" id="JABTTQ020000005">
    <property type="protein sequence ID" value="KAK6155308.1"/>
    <property type="molecule type" value="Genomic_DNA"/>
</dbReference>
<dbReference type="Proteomes" id="UP001318860">
    <property type="component" value="Unassembled WGS sequence"/>
</dbReference>
<feature type="region of interest" description="Leucine repeat II (LRII)" evidence="3">
    <location>
        <begin position="297"/>
        <end position="329"/>
    </location>
</feature>
<sequence length="509" mass="57685">MHNTLCCQPVRKLEAYSLQQCQPLNPQHSTYNNISNENGYYCTLESSSLSVGYTSYNTPSTVSFSPNESSLSQQESHSYPADYCFNGPYVTEDVNELKHKLKELETVMLGPDIDFLETCDNVEIDSWRQIMDAIPRGDLKQVLIACAMAVSNNDFLMAQWLMSELRQLVSVSGEPLQRLGAYMLEGLVARLSSSGSYIYKSLKFQEPASFELLSYMHILYEVCPYFKFGYMSANGAIAEAMKDENKVHIIDFQIGQGSQWVPLIQAFAARPGGPPHIRITGIDDFRSAYARGGGLNIVGRRLSKFAEKFRVPFEFHGAAKSGCGVQLENLGIQSGEALAVNFAFMLHHMPDESVSTENHRDRLLRMVKSLNPKVVTLVEQECNTNTAAFYPRFLEVLDYYTAMFESIDVTLGREHKERINVEQHCLARDVVNIIACEERERVERHEPLRKWRSRFEMAGFSPCPLSSLVNATIKTLLKSYCYRYSVEERDGALFLGWLNRDLVASCAWK</sequence>
<gene>
    <name evidence="4" type="ORF">DH2020_009556</name>
</gene>
<name>A0ABR0X6M0_REHGL</name>
<dbReference type="PROSITE" id="PS50985">
    <property type="entry name" value="GRAS"/>
    <property type="match status" value="1"/>
</dbReference>
<keyword evidence="5" id="KW-1185">Reference proteome</keyword>
<evidence type="ECO:0008006" key="6">
    <source>
        <dbReference type="Google" id="ProtNLM"/>
    </source>
</evidence>
<evidence type="ECO:0000256" key="3">
    <source>
        <dbReference type="PROSITE-ProRule" id="PRU01191"/>
    </source>
</evidence>
<feature type="short sequence motif" description="VHIID" evidence="3">
    <location>
        <begin position="247"/>
        <end position="251"/>
    </location>
</feature>
<dbReference type="InterPro" id="IPR005202">
    <property type="entry name" value="TF_GRAS"/>
</dbReference>
<reference evidence="4 5" key="1">
    <citation type="journal article" date="2021" name="Comput. Struct. Biotechnol. J.">
        <title>De novo genome assembly of the potent medicinal plant Rehmannia glutinosa using nanopore technology.</title>
        <authorList>
            <person name="Ma L."/>
            <person name="Dong C."/>
            <person name="Song C."/>
            <person name="Wang X."/>
            <person name="Zheng X."/>
            <person name="Niu Y."/>
            <person name="Chen S."/>
            <person name="Feng W."/>
        </authorList>
    </citation>
    <scope>NUCLEOTIDE SEQUENCE [LARGE SCALE GENOMIC DNA]</scope>
    <source>
        <strain evidence="4">DH-2019</strain>
    </source>
</reference>